<dbReference type="Gene3D" id="3.40.50.720">
    <property type="entry name" value="NAD(P)-binding Rossmann-like Domain"/>
    <property type="match status" value="1"/>
</dbReference>
<dbReference type="Proteomes" id="UP001224775">
    <property type="component" value="Unassembled WGS sequence"/>
</dbReference>
<accession>A0AAD8YI47</accession>
<dbReference type="EMBL" id="JATAAI010000005">
    <property type="protein sequence ID" value="KAK1745900.1"/>
    <property type="molecule type" value="Genomic_DNA"/>
</dbReference>
<dbReference type="Gene3D" id="3.90.180.10">
    <property type="entry name" value="Medium-chain alcohol dehydrogenases, catalytic domain"/>
    <property type="match status" value="1"/>
</dbReference>
<dbReference type="Pfam" id="PF13602">
    <property type="entry name" value="ADH_zinc_N_2"/>
    <property type="match status" value="1"/>
</dbReference>
<dbReference type="SUPFAM" id="SSF50129">
    <property type="entry name" value="GroES-like"/>
    <property type="match status" value="1"/>
</dbReference>
<evidence type="ECO:0000313" key="2">
    <source>
        <dbReference type="EMBL" id="KAK1745900.1"/>
    </source>
</evidence>
<dbReference type="InterPro" id="IPR052585">
    <property type="entry name" value="Lipid_raft_assoc_Zn_ADH"/>
</dbReference>
<keyword evidence="2" id="KW-0560">Oxidoreductase</keyword>
<evidence type="ECO:0000313" key="3">
    <source>
        <dbReference type="Proteomes" id="UP001224775"/>
    </source>
</evidence>
<dbReference type="EC" id="1.1.1.1" evidence="2"/>
<dbReference type="InterPro" id="IPR020843">
    <property type="entry name" value="ER"/>
</dbReference>
<dbReference type="CDD" id="cd08267">
    <property type="entry name" value="MDR1"/>
    <property type="match status" value="1"/>
</dbReference>
<dbReference type="PANTHER" id="PTHR43482:SF1">
    <property type="entry name" value="PROTEIN AST1-RELATED"/>
    <property type="match status" value="1"/>
</dbReference>
<dbReference type="AlphaFoldDB" id="A0AAD8YI47"/>
<dbReference type="InterPro" id="IPR002364">
    <property type="entry name" value="Quin_OxRdtase/zeta-crystal_CS"/>
</dbReference>
<dbReference type="GO" id="GO:0004022">
    <property type="term" value="F:alcohol dehydrogenase (NAD+) activity"/>
    <property type="evidence" value="ECO:0007669"/>
    <property type="project" value="UniProtKB-EC"/>
</dbReference>
<dbReference type="SUPFAM" id="SSF51735">
    <property type="entry name" value="NAD(P)-binding Rossmann-fold domains"/>
    <property type="match status" value="1"/>
</dbReference>
<dbReference type="PROSITE" id="PS01162">
    <property type="entry name" value="QOR_ZETA_CRYSTAL"/>
    <property type="match status" value="1"/>
</dbReference>
<organism evidence="2 3">
    <name type="scientific">Skeletonema marinoi</name>
    <dbReference type="NCBI Taxonomy" id="267567"/>
    <lineage>
        <taxon>Eukaryota</taxon>
        <taxon>Sar</taxon>
        <taxon>Stramenopiles</taxon>
        <taxon>Ochrophyta</taxon>
        <taxon>Bacillariophyta</taxon>
        <taxon>Coscinodiscophyceae</taxon>
        <taxon>Thalassiosirophycidae</taxon>
        <taxon>Thalassiosirales</taxon>
        <taxon>Skeletonemataceae</taxon>
        <taxon>Skeletonema</taxon>
        <taxon>Skeletonema marinoi-dohrnii complex</taxon>
    </lineage>
</organism>
<keyword evidence="3" id="KW-1185">Reference proteome</keyword>
<dbReference type="InterPro" id="IPR011032">
    <property type="entry name" value="GroES-like_sf"/>
</dbReference>
<name>A0AAD8YI47_9STRA</name>
<dbReference type="PANTHER" id="PTHR43482">
    <property type="entry name" value="PROTEIN AST1-RELATED"/>
    <property type="match status" value="1"/>
</dbReference>
<dbReference type="Pfam" id="PF08240">
    <property type="entry name" value="ADH_N"/>
    <property type="match status" value="1"/>
</dbReference>
<reference evidence="2" key="1">
    <citation type="submission" date="2023-06" db="EMBL/GenBank/DDBJ databases">
        <title>Survivors Of The Sea: Transcriptome response of Skeletonema marinoi to long-term dormancy.</title>
        <authorList>
            <person name="Pinder M.I.M."/>
            <person name="Kourtchenko O."/>
            <person name="Robertson E.K."/>
            <person name="Larsson T."/>
            <person name="Maumus F."/>
            <person name="Osuna-Cruz C.M."/>
            <person name="Vancaester E."/>
            <person name="Stenow R."/>
            <person name="Vandepoele K."/>
            <person name="Ploug H."/>
            <person name="Bruchert V."/>
            <person name="Godhe A."/>
            <person name="Topel M."/>
        </authorList>
    </citation>
    <scope>NUCLEOTIDE SEQUENCE</scope>
    <source>
        <strain evidence="2">R05AC</strain>
    </source>
</reference>
<protein>
    <submittedName>
        <fullName evidence="2">NAD(P)(H)-dependent alcohol dehydrogenase</fullName>
        <ecNumber evidence="2">1.1.1.1</ecNumber>
    </submittedName>
</protein>
<dbReference type="SMART" id="SM00829">
    <property type="entry name" value="PKS_ER"/>
    <property type="match status" value="1"/>
</dbReference>
<dbReference type="InterPro" id="IPR013154">
    <property type="entry name" value="ADH-like_N"/>
</dbReference>
<sequence>MTSIHAQPVSFQIPPKMRAAQCTDYGTNVEQILSVPQEGTVDTPRLGIDKPPAAFKNEILIKVQAVALAPGDARVMSGKTREFQGPPQFPYTPGGDVCGIVVAVPEETKKGGQCKFSVGDRVAARFMNKPLGMLGEYALCNTDVCDVVPQNVSSEDAAALVSSAVVAVLIADRIREGDRVLIYGAGGGVGSHLCQMARLQGASYVAGVGRDSERLMEAPLYCDYAVDYTKTDPFSVKEWCDKPFDVIIDLAGGAWPALLQHRSSGHPSIVKSAKSKGRYLTITPDNPVFEIHKMRDFFKIFLFPSLGRAISSRIGLSRASMPKYSYVLALPETSEALTRTLALASENKLIACIDEQGPFPFTSDGVRRAFELQASYHTKGKVVITVSSDK</sequence>
<evidence type="ECO:0000259" key="1">
    <source>
        <dbReference type="SMART" id="SM00829"/>
    </source>
</evidence>
<feature type="domain" description="Enoyl reductase (ER)" evidence="1">
    <location>
        <begin position="39"/>
        <end position="384"/>
    </location>
</feature>
<proteinExistence type="predicted"/>
<dbReference type="InterPro" id="IPR036291">
    <property type="entry name" value="NAD(P)-bd_dom_sf"/>
</dbReference>
<dbReference type="GO" id="GO:0008270">
    <property type="term" value="F:zinc ion binding"/>
    <property type="evidence" value="ECO:0007669"/>
    <property type="project" value="InterPro"/>
</dbReference>
<comment type="caution">
    <text evidence="2">The sequence shown here is derived from an EMBL/GenBank/DDBJ whole genome shotgun (WGS) entry which is preliminary data.</text>
</comment>
<gene>
    <name evidence="2" type="ORF">QTG54_003824</name>
</gene>